<dbReference type="EMBL" id="KN847476">
    <property type="protein sequence ID" value="KIX08174.1"/>
    <property type="molecule type" value="Genomic_DNA"/>
</dbReference>
<dbReference type="Pfam" id="PF12895">
    <property type="entry name" value="ANAPC3"/>
    <property type="match status" value="1"/>
</dbReference>
<organism evidence="3 4">
    <name type="scientific">Rhinocladiella mackenziei CBS 650.93</name>
    <dbReference type="NCBI Taxonomy" id="1442369"/>
    <lineage>
        <taxon>Eukaryota</taxon>
        <taxon>Fungi</taxon>
        <taxon>Dikarya</taxon>
        <taxon>Ascomycota</taxon>
        <taxon>Pezizomycotina</taxon>
        <taxon>Eurotiomycetes</taxon>
        <taxon>Chaetothyriomycetidae</taxon>
        <taxon>Chaetothyriales</taxon>
        <taxon>Herpotrichiellaceae</taxon>
        <taxon>Rhinocladiella</taxon>
    </lineage>
</organism>
<feature type="compositionally biased region" description="Polar residues" evidence="2">
    <location>
        <begin position="138"/>
        <end position="157"/>
    </location>
</feature>
<keyword evidence="4" id="KW-1185">Reference proteome</keyword>
<gene>
    <name evidence="3" type="ORF">Z518_02830</name>
</gene>
<dbReference type="SMART" id="SM00028">
    <property type="entry name" value="TPR"/>
    <property type="match status" value="3"/>
</dbReference>
<dbReference type="OrthoDB" id="20872at2759"/>
<evidence type="ECO:0000256" key="1">
    <source>
        <dbReference type="PROSITE-ProRule" id="PRU00339"/>
    </source>
</evidence>
<feature type="region of interest" description="Disordered" evidence="2">
    <location>
        <begin position="239"/>
        <end position="262"/>
    </location>
</feature>
<dbReference type="InterPro" id="IPR019734">
    <property type="entry name" value="TPR_rpt"/>
</dbReference>
<dbReference type="RefSeq" id="XP_013275310.1">
    <property type="nucleotide sequence ID" value="XM_013419856.1"/>
</dbReference>
<dbReference type="GeneID" id="25290901"/>
<dbReference type="STRING" id="1442369.A0A0D2IQG3"/>
<dbReference type="InterPro" id="IPR011990">
    <property type="entry name" value="TPR-like_helical_dom_sf"/>
</dbReference>
<protein>
    <submittedName>
        <fullName evidence="3">Uncharacterized protein</fullName>
    </submittedName>
</protein>
<dbReference type="AlphaFoldDB" id="A0A0D2IQG3"/>
<proteinExistence type="predicted"/>
<dbReference type="Gene3D" id="1.25.40.10">
    <property type="entry name" value="Tetratricopeptide repeat domain"/>
    <property type="match status" value="1"/>
</dbReference>
<dbReference type="VEuPathDB" id="FungiDB:Z518_02830"/>
<accession>A0A0D2IQG3</accession>
<name>A0A0D2IQG3_9EURO</name>
<dbReference type="PANTHER" id="PTHR42345:SF2">
    <property type="entry name" value="HELICASE-LIKE PROTEIN"/>
    <property type="match status" value="1"/>
</dbReference>
<dbReference type="SUPFAM" id="SSF48452">
    <property type="entry name" value="TPR-like"/>
    <property type="match status" value="1"/>
</dbReference>
<keyword evidence="1" id="KW-0802">TPR repeat</keyword>
<feature type="region of interest" description="Disordered" evidence="2">
    <location>
        <begin position="135"/>
        <end position="222"/>
    </location>
</feature>
<feature type="repeat" description="TPR" evidence="1">
    <location>
        <begin position="20"/>
        <end position="53"/>
    </location>
</feature>
<dbReference type="HOGENOM" id="CLU_008131_0_0_1"/>
<dbReference type="Proteomes" id="UP000053617">
    <property type="component" value="Unassembled WGS sequence"/>
</dbReference>
<dbReference type="PANTHER" id="PTHR42345">
    <property type="entry name" value="TPR_REGION DOMAIN-CONTAINING PROTEIN"/>
    <property type="match status" value="1"/>
</dbReference>
<feature type="compositionally biased region" description="Polar residues" evidence="2">
    <location>
        <begin position="170"/>
        <end position="180"/>
    </location>
</feature>
<reference evidence="3 4" key="1">
    <citation type="submission" date="2015-01" db="EMBL/GenBank/DDBJ databases">
        <title>The Genome Sequence of Rhinocladiella mackenzie CBS 650.93.</title>
        <authorList>
            <consortium name="The Broad Institute Genomics Platform"/>
            <person name="Cuomo C."/>
            <person name="de Hoog S."/>
            <person name="Gorbushina A."/>
            <person name="Stielow B."/>
            <person name="Teixiera M."/>
            <person name="Abouelleil A."/>
            <person name="Chapman S.B."/>
            <person name="Priest M."/>
            <person name="Young S.K."/>
            <person name="Wortman J."/>
            <person name="Nusbaum C."/>
            <person name="Birren B."/>
        </authorList>
    </citation>
    <scope>NUCLEOTIDE SEQUENCE [LARGE SCALE GENOMIC DNA]</scope>
    <source>
        <strain evidence="3 4">CBS 650.93</strain>
    </source>
</reference>
<dbReference type="PROSITE" id="PS50005">
    <property type="entry name" value="TPR"/>
    <property type="match status" value="1"/>
</dbReference>
<evidence type="ECO:0000313" key="3">
    <source>
        <dbReference type="EMBL" id="KIX08174.1"/>
    </source>
</evidence>
<evidence type="ECO:0000313" key="4">
    <source>
        <dbReference type="Proteomes" id="UP000053617"/>
    </source>
</evidence>
<sequence length="879" mass="96442">MARIHELPSTSIPTRPRPVDNLFLKRGNELFNQGDYNNAVFLYGEALRQDTDNASLYLQLALARMMCSPPQLDQALHDVNSAIQLSPSNGHAWKLKGDIYLRKQEYRAAEEVLEQATNILQGYDKVQAIHSLADARTRASTQPPAASIPRTTTQSVSVHPPQPELAANRPTINVDSSQSNPPAAETETRPLPPAPLTPQAPTAGTASLSPYPSQPPRPATPNMITQSEALAQQLDIPTEAPPSYSAASRPVTGSTMGGPTASQTLDFQTTITAKRQGSLYLRPLTTEGQIDTIQLLFFGRTYIQSILLDLPPHTAVHPAWKNYFVDAISHPGTNFVDYDCESTSSYDGYHLGTTSVLGYAEEYREYQLTLKLQLQLSLEAQTIPPPMALDAIVERIQLLQRSPTLEDNVKLDQILGLVPAFNATTRTAISDICMSFHRAQYTAPNRFIDFLTSGSFSVHLFGTTGIGLTNFLFHILLGAELAIRLTKMGAGQKYPNIMKTTTSALVFIARQWMQNVTIRRSLTSKYALVATNHATQSDGLLRFAEALGWPYMHEARENIEDLYTKLTSNPANVADYLKDWLYGLVLPGKFFRHRILSCLVLACPTTKHLGYAPHYDAGLIVGNKSYWPKRTVLGRVLGGLRNPKSTCGWIGPVPCPTGCQSSWILLHARRVNFVTPVVDDMTQTNLELLGFSESEADIDPIGLTREISDMNKWNPPTSLPARAGASTSAVSNDTSAVRLTAVRLNEVESTVSVARQYRAAVDFMCNGEQVTFTLYSNPVFVHVPKCAGTSHPIHERLVKKMFTGVVLAKDLNNGANIPSTEVLTIIDATEPGEEALARAWCAQSGRHAVVRKNGIGCFTCATNLATKRTGLGFNVLIWC</sequence>
<evidence type="ECO:0000256" key="2">
    <source>
        <dbReference type="SAM" id="MobiDB-lite"/>
    </source>
</evidence>